<keyword evidence="3" id="KW-0804">Transcription</keyword>
<evidence type="ECO:0000313" key="5">
    <source>
        <dbReference type="EMBL" id="GGZ92785.1"/>
    </source>
</evidence>
<dbReference type="RefSeq" id="WP_189362642.1">
    <property type="nucleotide sequence ID" value="NZ_BMWZ01000010.1"/>
</dbReference>
<dbReference type="AlphaFoldDB" id="A0A918RD81"/>
<dbReference type="InterPro" id="IPR018062">
    <property type="entry name" value="HTH_AraC-typ_CS"/>
</dbReference>
<keyword evidence="2" id="KW-0238">DNA-binding</keyword>
<gene>
    <name evidence="5" type="ORF">GCM10007028_34020</name>
</gene>
<keyword evidence="6" id="KW-1185">Reference proteome</keyword>
<evidence type="ECO:0000256" key="3">
    <source>
        <dbReference type="ARBA" id="ARBA00023163"/>
    </source>
</evidence>
<reference evidence="5" key="1">
    <citation type="journal article" date="2014" name="Int. J. Syst. Evol. Microbiol.">
        <title>Complete genome sequence of Corynebacterium casei LMG S-19264T (=DSM 44701T), isolated from a smear-ripened cheese.</title>
        <authorList>
            <consortium name="US DOE Joint Genome Institute (JGI-PGF)"/>
            <person name="Walter F."/>
            <person name="Albersmeier A."/>
            <person name="Kalinowski J."/>
            <person name="Ruckert C."/>
        </authorList>
    </citation>
    <scope>NUCLEOTIDE SEQUENCE</scope>
    <source>
        <strain evidence="5">KCTC 12710</strain>
    </source>
</reference>
<evidence type="ECO:0000259" key="4">
    <source>
        <dbReference type="PROSITE" id="PS01124"/>
    </source>
</evidence>
<protein>
    <submittedName>
        <fullName evidence="5">Transcriptional regulator</fullName>
    </submittedName>
</protein>
<comment type="caution">
    <text evidence="5">The sequence shown here is derived from an EMBL/GenBank/DDBJ whole genome shotgun (WGS) entry which is preliminary data.</text>
</comment>
<evidence type="ECO:0000256" key="2">
    <source>
        <dbReference type="ARBA" id="ARBA00023125"/>
    </source>
</evidence>
<dbReference type="Pfam" id="PF12833">
    <property type="entry name" value="HTH_18"/>
    <property type="match status" value="1"/>
</dbReference>
<name>A0A918RD81_9FLAO</name>
<dbReference type="PROSITE" id="PS00041">
    <property type="entry name" value="HTH_ARAC_FAMILY_1"/>
    <property type="match status" value="1"/>
</dbReference>
<dbReference type="PROSITE" id="PS01124">
    <property type="entry name" value="HTH_ARAC_FAMILY_2"/>
    <property type="match status" value="1"/>
</dbReference>
<keyword evidence="1" id="KW-0805">Transcription regulation</keyword>
<dbReference type="GO" id="GO:0003700">
    <property type="term" value="F:DNA-binding transcription factor activity"/>
    <property type="evidence" value="ECO:0007669"/>
    <property type="project" value="InterPro"/>
</dbReference>
<dbReference type="GO" id="GO:0043565">
    <property type="term" value="F:sequence-specific DNA binding"/>
    <property type="evidence" value="ECO:0007669"/>
    <property type="project" value="InterPro"/>
</dbReference>
<dbReference type="PANTHER" id="PTHR43280">
    <property type="entry name" value="ARAC-FAMILY TRANSCRIPTIONAL REGULATOR"/>
    <property type="match status" value="1"/>
</dbReference>
<sequence>MQNYLASLKLNLLNIGFASLDSKWDFDNVISPFTRMYLITSGNAYVYHNNMKFELKAGYMYLIPSNTYSRYKCNSYHEQYYISFIEEVINGLSTYNIEDFEYELKANELDQYHFKRLLEINPNRVLINNDPSVYNNKPLLFGVSEKDNDLSTSHFVESTGILKILFSRFIRDVKHKDKPNGKSEVVLENTLVYIAEHLHKDLTISELASFNNLSKDHFSRSFFEKFGIRPNKYIQSKRVERAQLLLLTTDDSLLEIAEKVGFLNISYFSKIFKKFTGRTPTHFRKEQMNV</sequence>
<evidence type="ECO:0000256" key="1">
    <source>
        <dbReference type="ARBA" id="ARBA00023015"/>
    </source>
</evidence>
<organism evidence="5 6">
    <name type="scientific">Algibacter mikhailovii</name>
    <dbReference type="NCBI Taxonomy" id="425498"/>
    <lineage>
        <taxon>Bacteria</taxon>
        <taxon>Pseudomonadati</taxon>
        <taxon>Bacteroidota</taxon>
        <taxon>Flavobacteriia</taxon>
        <taxon>Flavobacteriales</taxon>
        <taxon>Flavobacteriaceae</taxon>
        <taxon>Algibacter</taxon>
    </lineage>
</organism>
<dbReference type="PANTHER" id="PTHR43280:SF28">
    <property type="entry name" value="HTH-TYPE TRANSCRIPTIONAL ACTIVATOR RHAS"/>
    <property type="match status" value="1"/>
</dbReference>
<proteinExistence type="predicted"/>
<dbReference type="Gene3D" id="1.10.10.60">
    <property type="entry name" value="Homeodomain-like"/>
    <property type="match status" value="2"/>
</dbReference>
<dbReference type="InterPro" id="IPR018060">
    <property type="entry name" value="HTH_AraC"/>
</dbReference>
<dbReference type="SMART" id="SM00342">
    <property type="entry name" value="HTH_ARAC"/>
    <property type="match status" value="1"/>
</dbReference>
<dbReference type="InterPro" id="IPR009057">
    <property type="entry name" value="Homeodomain-like_sf"/>
</dbReference>
<accession>A0A918RD81</accession>
<feature type="domain" description="HTH araC/xylS-type" evidence="4">
    <location>
        <begin position="188"/>
        <end position="286"/>
    </location>
</feature>
<dbReference type="SUPFAM" id="SSF46689">
    <property type="entry name" value="Homeodomain-like"/>
    <property type="match status" value="2"/>
</dbReference>
<reference evidence="5" key="2">
    <citation type="submission" date="2020-09" db="EMBL/GenBank/DDBJ databases">
        <authorList>
            <person name="Sun Q."/>
            <person name="Kim S."/>
        </authorList>
    </citation>
    <scope>NUCLEOTIDE SEQUENCE</scope>
    <source>
        <strain evidence="5">KCTC 12710</strain>
    </source>
</reference>
<dbReference type="InterPro" id="IPR020449">
    <property type="entry name" value="Tscrpt_reg_AraC-type_HTH"/>
</dbReference>
<dbReference type="EMBL" id="BMWZ01000010">
    <property type="protein sequence ID" value="GGZ92785.1"/>
    <property type="molecule type" value="Genomic_DNA"/>
</dbReference>
<dbReference type="Proteomes" id="UP000636004">
    <property type="component" value="Unassembled WGS sequence"/>
</dbReference>
<evidence type="ECO:0000313" key="6">
    <source>
        <dbReference type="Proteomes" id="UP000636004"/>
    </source>
</evidence>
<dbReference type="PRINTS" id="PR00032">
    <property type="entry name" value="HTHARAC"/>
</dbReference>